<evidence type="ECO:0000256" key="8">
    <source>
        <dbReference type="ARBA" id="ARBA00023146"/>
    </source>
</evidence>
<dbReference type="EMBL" id="MFUE01000019">
    <property type="protein sequence ID" value="OGI77032.1"/>
    <property type="molecule type" value="Genomic_DNA"/>
</dbReference>
<dbReference type="Pfam" id="PF01336">
    <property type="entry name" value="tRNA_anti-codon"/>
    <property type="match status" value="1"/>
</dbReference>
<dbReference type="SUPFAM" id="SSF50249">
    <property type="entry name" value="Nucleic acid-binding proteins"/>
    <property type="match status" value="1"/>
</dbReference>
<dbReference type="GO" id="GO:0004815">
    <property type="term" value="F:aspartate-tRNA ligase activity"/>
    <property type="evidence" value="ECO:0007669"/>
    <property type="project" value="InterPro"/>
</dbReference>
<evidence type="ECO:0000256" key="3">
    <source>
        <dbReference type="ARBA" id="ARBA00022490"/>
    </source>
</evidence>
<gene>
    <name evidence="10" type="ORF">A3D42_00735</name>
</gene>
<keyword evidence="8" id="KW-0030">Aminoacyl-tRNA synthetase</keyword>
<dbReference type="InterPro" id="IPR012340">
    <property type="entry name" value="NA-bd_OB-fold"/>
</dbReference>
<protein>
    <submittedName>
        <fullName evidence="10">Aspartate--tRNA(Asn) ligase</fullName>
    </submittedName>
</protein>
<name>A0A1F6W5E9_9BACT</name>
<keyword evidence="5" id="KW-0547">Nucleotide-binding</keyword>
<comment type="similarity">
    <text evidence="2">Belongs to the class-II aminoacyl-tRNA synthetase family. Type 2 subfamily.</text>
</comment>
<dbReference type="GO" id="GO:0017101">
    <property type="term" value="C:aminoacyl-tRNA synthetase multienzyme complex"/>
    <property type="evidence" value="ECO:0007669"/>
    <property type="project" value="TreeGrafter"/>
</dbReference>
<dbReference type="PRINTS" id="PR01042">
    <property type="entry name" value="TRNASYNTHASP"/>
</dbReference>
<proteinExistence type="inferred from homology"/>
<dbReference type="Pfam" id="PF00152">
    <property type="entry name" value="tRNA-synt_2"/>
    <property type="match status" value="1"/>
</dbReference>
<dbReference type="NCBIfam" id="NF003483">
    <property type="entry name" value="PRK05159.1"/>
    <property type="match status" value="1"/>
</dbReference>
<dbReference type="STRING" id="1801754.A3D42_00735"/>
<comment type="subcellular location">
    <subcellularLocation>
        <location evidence="1">Cytoplasm</location>
    </subcellularLocation>
</comment>
<evidence type="ECO:0000256" key="2">
    <source>
        <dbReference type="ARBA" id="ARBA00005312"/>
    </source>
</evidence>
<dbReference type="InterPro" id="IPR004365">
    <property type="entry name" value="NA-bd_OB_tRNA"/>
</dbReference>
<dbReference type="AlphaFoldDB" id="A0A1F6W5E9"/>
<dbReference type="Gene3D" id="3.30.930.10">
    <property type="entry name" value="Bira Bifunctional Protein, Domain 2"/>
    <property type="match status" value="1"/>
</dbReference>
<dbReference type="PANTHER" id="PTHR43450:SF1">
    <property type="entry name" value="ASPARTATE--TRNA LIGASE, CYTOPLASMIC"/>
    <property type="match status" value="1"/>
</dbReference>
<evidence type="ECO:0000256" key="4">
    <source>
        <dbReference type="ARBA" id="ARBA00022598"/>
    </source>
</evidence>
<dbReference type="InterPro" id="IPR004523">
    <property type="entry name" value="Asp-tRNA_synthase_2"/>
</dbReference>
<dbReference type="GO" id="GO:0005524">
    <property type="term" value="F:ATP binding"/>
    <property type="evidence" value="ECO:0007669"/>
    <property type="project" value="UniProtKB-KW"/>
</dbReference>
<dbReference type="GO" id="GO:0005829">
    <property type="term" value="C:cytosol"/>
    <property type="evidence" value="ECO:0007669"/>
    <property type="project" value="TreeGrafter"/>
</dbReference>
<evidence type="ECO:0000259" key="9">
    <source>
        <dbReference type="PROSITE" id="PS50862"/>
    </source>
</evidence>
<dbReference type="Proteomes" id="UP000177777">
    <property type="component" value="Unassembled WGS sequence"/>
</dbReference>
<keyword evidence="6" id="KW-0067">ATP-binding</keyword>
<reference evidence="10 11" key="1">
    <citation type="journal article" date="2016" name="Nat. Commun.">
        <title>Thousands of microbial genomes shed light on interconnected biogeochemical processes in an aquifer system.</title>
        <authorList>
            <person name="Anantharaman K."/>
            <person name="Brown C.T."/>
            <person name="Hug L.A."/>
            <person name="Sharon I."/>
            <person name="Castelle C.J."/>
            <person name="Probst A.J."/>
            <person name="Thomas B.C."/>
            <person name="Singh A."/>
            <person name="Wilkins M.J."/>
            <person name="Karaoz U."/>
            <person name="Brodie E.L."/>
            <person name="Williams K.H."/>
            <person name="Hubbard S.S."/>
            <person name="Banfield J.F."/>
        </authorList>
    </citation>
    <scope>NUCLEOTIDE SEQUENCE [LARGE SCALE GENOMIC DNA]</scope>
</reference>
<feature type="domain" description="Aminoacyl-transfer RNA synthetases class-II family profile" evidence="9">
    <location>
        <begin position="147"/>
        <end position="441"/>
    </location>
</feature>
<evidence type="ECO:0000256" key="6">
    <source>
        <dbReference type="ARBA" id="ARBA00022840"/>
    </source>
</evidence>
<dbReference type="PROSITE" id="PS50862">
    <property type="entry name" value="AA_TRNA_LIGASE_II"/>
    <property type="match status" value="1"/>
</dbReference>
<dbReference type="InterPro" id="IPR045864">
    <property type="entry name" value="aa-tRNA-synth_II/BPL/LPL"/>
</dbReference>
<keyword evidence="4 10" id="KW-0436">Ligase</keyword>
<evidence type="ECO:0000313" key="10">
    <source>
        <dbReference type="EMBL" id="OGI77032.1"/>
    </source>
</evidence>
<keyword evidence="7" id="KW-0648">Protein biosynthesis</keyword>
<dbReference type="PANTHER" id="PTHR43450">
    <property type="entry name" value="ASPARTYL-TRNA SYNTHETASE"/>
    <property type="match status" value="1"/>
</dbReference>
<evidence type="ECO:0000256" key="5">
    <source>
        <dbReference type="ARBA" id="ARBA00022741"/>
    </source>
</evidence>
<dbReference type="InterPro" id="IPR002312">
    <property type="entry name" value="Asp/Asn-tRNA-synth_IIb"/>
</dbReference>
<dbReference type="InterPro" id="IPR004364">
    <property type="entry name" value="Aa-tRNA-synt_II"/>
</dbReference>
<evidence type="ECO:0000313" key="11">
    <source>
        <dbReference type="Proteomes" id="UP000177777"/>
    </source>
</evidence>
<accession>A0A1F6W5E9</accession>
<keyword evidence="3" id="KW-0963">Cytoplasm</keyword>
<dbReference type="GO" id="GO:0003723">
    <property type="term" value="F:RNA binding"/>
    <property type="evidence" value="ECO:0007669"/>
    <property type="project" value="TreeGrafter"/>
</dbReference>
<dbReference type="SUPFAM" id="SSF55681">
    <property type="entry name" value="Class II aaRS and biotin synthetases"/>
    <property type="match status" value="1"/>
</dbReference>
<dbReference type="InterPro" id="IPR006195">
    <property type="entry name" value="aa-tRNA-synth_II"/>
</dbReference>
<organism evidence="10 11">
    <name type="scientific">Candidatus Nomurabacteria bacterium RIFCSPHIGHO2_02_FULL_41_18</name>
    <dbReference type="NCBI Taxonomy" id="1801754"/>
    <lineage>
        <taxon>Bacteria</taxon>
        <taxon>Candidatus Nomuraibacteriota</taxon>
    </lineage>
</organism>
<dbReference type="Gene3D" id="2.40.50.140">
    <property type="entry name" value="Nucleic acid-binding proteins"/>
    <property type="match status" value="1"/>
</dbReference>
<dbReference type="GO" id="GO:0006422">
    <property type="term" value="P:aspartyl-tRNA aminoacylation"/>
    <property type="evidence" value="ECO:0007669"/>
    <property type="project" value="InterPro"/>
</dbReference>
<comment type="caution">
    <text evidence="10">The sequence shown here is derived from an EMBL/GenBank/DDBJ whole genome shotgun (WGS) entry which is preliminary data.</text>
</comment>
<evidence type="ECO:0000256" key="7">
    <source>
        <dbReference type="ARBA" id="ARBA00022917"/>
    </source>
</evidence>
<sequence length="453" mass="51913">MQGRIYIKDLKDYIGKEVFVAGWVDVRRDQGKMVFFDIRDMTGKAQCIVLTNHINEVDQNLLSQGFGGSKEIRPEWVLKVTGMVNKRPEKNVNKGILNGDVELEIIGIDVLSKAVDLPFNLNEEVNLDTYLDNLPYTLRSERAKDIFIMQSTILEAYRSSLRNQGFIEFMSPGIVGGDAEGGAAVFSVDYFNDHKAYLATSPQFYKQIMVGAFERSCTIAKAFRAEKSATTRHVSEATQMDFEMGFIENEREPMKVLENTIRDTVRVVAEKHRDIFERFNTTIPEIPDEIPVFTLADAQALVAKEYSRIIEDTNDMSPEDERQICEYVKKNLHSDFVFITRFPTKKRAFYTYEDPSEAPLSRGFDLLFRGLEINSGAQRIHDYDELVKRIKERGMDSEKFAYYLQTFKYGMPPHGGSSTGLERFTARMLELQNIKEATAFPRDMTRIDSRLSA</sequence>
<evidence type="ECO:0000256" key="1">
    <source>
        <dbReference type="ARBA" id="ARBA00004496"/>
    </source>
</evidence>